<keyword evidence="2" id="KW-1185">Reference proteome</keyword>
<accession>A0A9E6LHK8</accession>
<sequence length="590" mass="62757">MGFFAGKYSDGKTVLSLNTASGGDINAHKNPSTNTIFHSDMPFVLVESTYESALSSAGNGFYVCQMPSAIANLKSNDPGRVILTAIEVNGTHRGFLNGTQSQVGQFLSSTQADPQADPFRSFASLSQTAGFAFGNSLASGTYSYNSSLGHEESIARSGTGGTVLHSTYHGVVRPGGGAPVGATVAETFKQLGYPIGSTSVPISSGDTYYWDPNWMAPMGAGKRGHNWFYVCNSNIRGYAGYKQTIPSNIVQHFSDGGYRYVCRGSTTKLVSQSANTKIVQDGYGVTPTKVIWYVLNLRYSNGSMSVSSNPFTGSDIIISPSNFTIKGVKLSTTGWKFINQNALGNLSSRADMEYIGVNAAHGGVFGDTTGRCEFVCSNKGSIWAPVNYSGTRAQLSIYKFSASKTWYVNSNNNTIGNENGVVWGPSSIPLRLLSGNVASAYIGNDITPTYPGTGNVYKSLATVGLGLPNNNSTVILTSEILSGNLNVAGLPVNTWNGSVFQVQGRKSQSYTGGDAIFHQILVLPPGKLVPFHTTSAYKYTPDSGAFSRNSFIYTIKNLGNGNAELGVILHVSLGSAVFLPRLRVTVQRLT</sequence>
<proteinExistence type="predicted"/>
<dbReference type="EMBL" id="MT843274">
    <property type="protein sequence ID" value="QNL29562.1"/>
    <property type="molecule type" value="Genomic_DNA"/>
</dbReference>
<evidence type="ECO:0000313" key="2">
    <source>
        <dbReference type="Proteomes" id="UP001055818"/>
    </source>
</evidence>
<reference evidence="1 2" key="1">
    <citation type="submission" date="2020-08" db="EMBL/GenBank/DDBJ databases">
        <title>Sequencing coliphages.</title>
        <authorList>
            <person name="Kelly A."/>
        </authorList>
    </citation>
    <scope>NUCLEOTIDE SEQUENCE [LARGE SCALE GENOMIC DNA]</scope>
</reference>
<dbReference type="RefSeq" id="YP_012134668.1">
    <property type="nucleotide sequence ID" value="NC_106597.1"/>
</dbReference>
<organism evidence="1 2">
    <name type="scientific">Escherichia phage BB1</name>
    <dbReference type="NCBI Taxonomy" id="2747781"/>
    <lineage>
        <taxon>Viruses</taxon>
        <taxon>Duplodnaviria</taxon>
        <taxon>Heunggongvirae</taxon>
        <taxon>Uroviricota</taxon>
        <taxon>Caudoviricetes</taxon>
        <taxon>Demerecviridae</taxon>
        <taxon>Markadamsvirinae</taxon>
        <taxon>Tequintavirus</taxon>
        <taxon>Tequintavirus BB1</taxon>
    </lineage>
</organism>
<dbReference type="GeneID" id="301849654"/>
<dbReference type="Proteomes" id="UP001055818">
    <property type="component" value="Segment"/>
</dbReference>
<gene>
    <name evidence="1" type="ORF">BB1_0089</name>
</gene>
<keyword evidence="1" id="KW-0675">Receptor</keyword>
<protein>
    <submittedName>
        <fullName evidence="1">Receptor recognition protein</fullName>
    </submittedName>
</protein>
<name>A0A9E6LHK8_9CAUD</name>
<evidence type="ECO:0000313" key="1">
    <source>
        <dbReference type="EMBL" id="QNL29562.1"/>
    </source>
</evidence>